<dbReference type="InterPro" id="IPR019760">
    <property type="entry name" value="DNA-dir_DNA_pol_A_CS"/>
</dbReference>
<keyword evidence="8 16" id="KW-0227">DNA damage</keyword>
<keyword evidence="4 16" id="KW-0808">Transferase</keyword>
<sequence length="900" mass="98711">MTVASSERPTLLLLDGHSLAYRAFYALREVEMSTTTGQPTNAVFGFTSMLINLLRDENPTHIAVAFDVSRKTFRSDAYAEYKAGRSATPDDFKGQVTLIREVLDALRICSLAVDNFEADDVIATLTTQAVAQQMRVLICTGDRDALQLVNDDVTVLYPRRGVSDLTRFTPEAVQEKYGLTPAQYPDFAALRGDPSDNLPGIPGVGEKTAAKWVREFGTFDALVAGVDTVKGKVGDALRDNLASVIRNRRLTELVRTVELEVGVDDLARQQWDRDEVHKLFDDLQFTVLRDRLFATVAAPEPEAEQGFDVAVTRLGVDEVAQWLDEHVRSGARAGLAFRGQWGRGTGVLTGIALAATDGAAAFLDPAALTPADESALAGWLADPAATKAVHDLKGPLLALRQHNWTIDGVTSDTQLAGYLLRPDQRSYDLADLALRYLRRELRNNDAATESGQLTLDGGVEESDEALAQVETLRAAAVRDLADAFDRDLDRDGAVGLLRELELPLTYVLADMEATGIAVDTDALLALQAELAAGVKDVEQDAHRVAGREFNLGSPKQLQEILFDQFALPKTKRIKTGYTTDADSLADLYVKTEHPILELLLRHREVARLKTVVDGLLPLVDDQGRIHTTFNQTVAATGRLSSTDPNLQNIPVRTAEGRRIREAFTVGAGFESLMTADYSQIEMRIMAHLSRDAGLIEAFQSGEDLHTFVASRAFDLPADQIDSELRRRVKAMSYGLAYGLSAFGLSKQLKITPEEARGQMDAYFTRFGGVRDYLHSVVEDARQTGYTATILGRRRYLDKLNSENRNLREMAERAALNAPIQGSAADIIKIAMLGVHRGLANAGLRSRLLLQVHDELVLEIAPGEREQVEDLVRAQMGGAYQLDVPMDVSVGIGRTWHEAAH</sequence>
<evidence type="ECO:0000313" key="21">
    <source>
        <dbReference type="Proteomes" id="UP001164693"/>
    </source>
</evidence>
<dbReference type="Gene3D" id="1.10.150.20">
    <property type="entry name" value="5' to 3' exonuclease, C-terminal subdomain"/>
    <property type="match status" value="2"/>
</dbReference>
<evidence type="ECO:0000256" key="10">
    <source>
        <dbReference type="ARBA" id="ARBA00022839"/>
    </source>
</evidence>
<keyword evidence="12 16" id="KW-0238">DNA-binding</keyword>
<dbReference type="Gene3D" id="3.30.420.10">
    <property type="entry name" value="Ribonuclease H-like superfamily/Ribonuclease H"/>
    <property type="match status" value="1"/>
</dbReference>
<keyword evidence="11 16" id="KW-0239">DNA-directed DNA polymerase</keyword>
<keyword evidence="13 16" id="KW-0234">DNA repair</keyword>
<dbReference type="InterPro" id="IPR002421">
    <property type="entry name" value="5-3_exonuclease"/>
</dbReference>
<dbReference type="PANTHER" id="PTHR10133:SF27">
    <property type="entry name" value="DNA POLYMERASE NU"/>
    <property type="match status" value="1"/>
</dbReference>
<dbReference type="CDD" id="cd08637">
    <property type="entry name" value="DNA_pol_A_pol_I_C"/>
    <property type="match status" value="1"/>
</dbReference>
<evidence type="ECO:0000259" key="17">
    <source>
        <dbReference type="SMART" id="SM00474"/>
    </source>
</evidence>
<keyword evidence="7" id="KW-0540">Nuclease</keyword>
<dbReference type="GO" id="GO:0003887">
    <property type="term" value="F:DNA-directed DNA polymerase activity"/>
    <property type="evidence" value="ECO:0007669"/>
    <property type="project" value="UniProtKB-EC"/>
</dbReference>
<dbReference type="SUPFAM" id="SSF47807">
    <property type="entry name" value="5' to 3' exonuclease, C-terminal subdomain"/>
    <property type="match status" value="1"/>
</dbReference>
<accession>A0ABY7K3A2</accession>
<feature type="domain" description="5'-3' exonuclease" evidence="18">
    <location>
        <begin position="7"/>
        <end position="269"/>
    </location>
</feature>
<evidence type="ECO:0000256" key="11">
    <source>
        <dbReference type="ARBA" id="ARBA00022932"/>
    </source>
</evidence>
<evidence type="ECO:0000256" key="16">
    <source>
        <dbReference type="RuleBase" id="RU004460"/>
    </source>
</evidence>
<dbReference type="InterPro" id="IPR018320">
    <property type="entry name" value="DNA_polymerase_1"/>
</dbReference>
<dbReference type="SMART" id="SM00474">
    <property type="entry name" value="35EXOc"/>
    <property type="match status" value="1"/>
</dbReference>
<evidence type="ECO:0000259" key="18">
    <source>
        <dbReference type="SMART" id="SM00475"/>
    </source>
</evidence>
<keyword evidence="6 16" id="KW-0235">DNA replication</keyword>
<evidence type="ECO:0000259" key="19">
    <source>
        <dbReference type="SMART" id="SM00482"/>
    </source>
</evidence>
<evidence type="ECO:0000256" key="8">
    <source>
        <dbReference type="ARBA" id="ARBA00022763"/>
    </source>
</evidence>
<evidence type="ECO:0000256" key="5">
    <source>
        <dbReference type="ARBA" id="ARBA00022695"/>
    </source>
</evidence>
<dbReference type="EC" id="2.7.7.7" evidence="2 15"/>
<dbReference type="PROSITE" id="PS00447">
    <property type="entry name" value="DNA_POLYMERASE_A"/>
    <property type="match status" value="1"/>
</dbReference>
<evidence type="ECO:0000256" key="12">
    <source>
        <dbReference type="ARBA" id="ARBA00023125"/>
    </source>
</evidence>
<evidence type="ECO:0000256" key="2">
    <source>
        <dbReference type="ARBA" id="ARBA00012417"/>
    </source>
</evidence>
<feature type="domain" description="3'-5' exonuclease" evidence="17">
    <location>
        <begin position="310"/>
        <end position="489"/>
    </location>
</feature>
<feature type="domain" description="DNA-directed DNA polymerase family A palm" evidence="19">
    <location>
        <begin position="656"/>
        <end position="863"/>
    </location>
</feature>
<evidence type="ECO:0000256" key="1">
    <source>
        <dbReference type="ARBA" id="ARBA00007705"/>
    </source>
</evidence>
<dbReference type="InterPro" id="IPR020045">
    <property type="entry name" value="DNA_polI_H3TH"/>
</dbReference>
<dbReference type="InterPro" id="IPR036397">
    <property type="entry name" value="RNaseH_sf"/>
</dbReference>
<proteinExistence type="inferred from homology"/>
<evidence type="ECO:0000313" key="20">
    <source>
        <dbReference type="EMBL" id="WAX57781.1"/>
    </source>
</evidence>
<evidence type="ECO:0000256" key="15">
    <source>
        <dbReference type="NCBIfam" id="TIGR00593"/>
    </source>
</evidence>
<dbReference type="InterPro" id="IPR001098">
    <property type="entry name" value="DNA-dir_DNA_pol_A_palm_dom"/>
</dbReference>
<dbReference type="EMBL" id="CP097463">
    <property type="protein sequence ID" value="WAX57781.1"/>
    <property type="molecule type" value="Genomic_DNA"/>
</dbReference>
<evidence type="ECO:0000256" key="9">
    <source>
        <dbReference type="ARBA" id="ARBA00022801"/>
    </source>
</evidence>
<dbReference type="Pfam" id="PF01367">
    <property type="entry name" value="5_3_exonuc"/>
    <property type="match status" value="1"/>
</dbReference>
<organism evidence="20 21">
    <name type="scientific">Jatrophihabitans cynanchi</name>
    <dbReference type="NCBI Taxonomy" id="2944128"/>
    <lineage>
        <taxon>Bacteria</taxon>
        <taxon>Bacillati</taxon>
        <taxon>Actinomycetota</taxon>
        <taxon>Actinomycetes</taxon>
        <taxon>Jatrophihabitantales</taxon>
        <taxon>Jatrophihabitantaceae</taxon>
        <taxon>Jatrophihabitans</taxon>
    </lineage>
</organism>
<dbReference type="CDD" id="cd06140">
    <property type="entry name" value="DNA_polA_I_Bacillus_like_exo"/>
    <property type="match status" value="1"/>
</dbReference>
<dbReference type="Gene3D" id="3.40.50.1010">
    <property type="entry name" value="5'-nuclease"/>
    <property type="match status" value="1"/>
</dbReference>
<dbReference type="Pfam" id="PF22619">
    <property type="entry name" value="DNA_polI_exo1"/>
    <property type="match status" value="1"/>
</dbReference>
<evidence type="ECO:0000256" key="6">
    <source>
        <dbReference type="ARBA" id="ARBA00022705"/>
    </source>
</evidence>
<dbReference type="CDD" id="cd09898">
    <property type="entry name" value="H3TH_53EXO"/>
    <property type="match status" value="1"/>
</dbReference>
<dbReference type="InterPro" id="IPR043502">
    <property type="entry name" value="DNA/RNA_pol_sf"/>
</dbReference>
<dbReference type="RefSeq" id="WP_269444328.1">
    <property type="nucleotide sequence ID" value="NZ_CP097463.1"/>
</dbReference>
<dbReference type="NCBIfam" id="NF004397">
    <property type="entry name" value="PRK05755.1"/>
    <property type="match status" value="1"/>
</dbReference>
<dbReference type="Gene3D" id="3.30.70.370">
    <property type="match status" value="1"/>
</dbReference>
<protein>
    <recommendedName>
        <fullName evidence="3 15">DNA polymerase I</fullName>
        <ecNumber evidence="2 15">2.7.7.7</ecNumber>
    </recommendedName>
</protein>
<gene>
    <name evidence="16 20" type="primary">polA</name>
    <name evidence="20" type="ORF">M6B22_03195</name>
</gene>
<dbReference type="SUPFAM" id="SSF56672">
    <property type="entry name" value="DNA/RNA polymerases"/>
    <property type="match status" value="1"/>
</dbReference>
<dbReference type="NCBIfam" id="TIGR00593">
    <property type="entry name" value="pola"/>
    <property type="match status" value="1"/>
</dbReference>
<evidence type="ECO:0000256" key="4">
    <source>
        <dbReference type="ARBA" id="ARBA00022679"/>
    </source>
</evidence>
<dbReference type="Gene3D" id="1.20.1060.10">
    <property type="entry name" value="Taq DNA Polymerase, Chain T, domain 4"/>
    <property type="match status" value="1"/>
</dbReference>
<dbReference type="SUPFAM" id="SSF53098">
    <property type="entry name" value="Ribonuclease H-like"/>
    <property type="match status" value="1"/>
</dbReference>
<evidence type="ECO:0000256" key="13">
    <source>
        <dbReference type="ARBA" id="ARBA00023204"/>
    </source>
</evidence>
<evidence type="ECO:0000256" key="7">
    <source>
        <dbReference type="ARBA" id="ARBA00022722"/>
    </source>
</evidence>
<dbReference type="SMART" id="SM00475">
    <property type="entry name" value="53EXOc"/>
    <property type="match status" value="1"/>
</dbReference>
<keyword evidence="21" id="KW-1185">Reference proteome</keyword>
<dbReference type="InterPro" id="IPR029060">
    <property type="entry name" value="PIN-like_dom_sf"/>
</dbReference>
<dbReference type="SUPFAM" id="SSF88723">
    <property type="entry name" value="PIN domain-like"/>
    <property type="match status" value="1"/>
</dbReference>
<dbReference type="InterPro" id="IPR012337">
    <property type="entry name" value="RNaseH-like_sf"/>
</dbReference>
<dbReference type="InterPro" id="IPR008918">
    <property type="entry name" value="HhH2"/>
</dbReference>
<dbReference type="InterPro" id="IPR002562">
    <property type="entry name" value="3'-5'_exonuclease_dom"/>
</dbReference>
<keyword evidence="9" id="KW-0378">Hydrolase</keyword>
<evidence type="ECO:0000256" key="14">
    <source>
        <dbReference type="ARBA" id="ARBA00049244"/>
    </source>
</evidence>
<dbReference type="Pfam" id="PF02739">
    <property type="entry name" value="5_3_exonuc_N"/>
    <property type="match status" value="1"/>
</dbReference>
<dbReference type="PRINTS" id="PR00868">
    <property type="entry name" value="DNAPOLI"/>
</dbReference>
<dbReference type="InterPro" id="IPR002298">
    <property type="entry name" value="DNA_polymerase_A"/>
</dbReference>
<dbReference type="Pfam" id="PF00476">
    <property type="entry name" value="DNA_pol_A"/>
    <property type="match status" value="1"/>
</dbReference>
<comment type="catalytic activity">
    <reaction evidence="14 16">
        <text>DNA(n) + a 2'-deoxyribonucleoside 5'-triphosphate = DNA(n+1) + diphosphate</text>
        <dbReference type="Rhea" id="RHEA:22508"/>
        <dbReference type="Rhea" id="RHEA-COMP:17339"/>
        <dbReference type="Rhea" id="RHEA-COMP:17340"/>
        <dbReference type="ChEBI" id="CHEBI:33019"/>
        <dbReference type="ChEBI" id="CHEBI:61560"/>
        <dbReference type="ChEBI" id="CHEBI:173112"/>
        <dbReference type="EC" id="2.7.7.7"/>
    </reaction>
</comment>
<dbReference type="InterPro" id="IPR020046">
    <property type="entry name" value="5-3_exonucl_a-hlix_arch_N"/>
</dbReference>
<comment type="similarity">
    <text evidence="1 16">Belongs to the DNA polymerase type-A family.</text>
</comment>
<dbReference type="Proteomes" id="UP001164693">
    <property type="component" value="Chromosome"/>
</dbReference>
<keyword evidence="10" id="KW-0269">Exonuclease</keyword>
<dbReference type="CDD" id="cd09859">
    <property type="entry name" value="PIN_53EXO"/>
    <property type="match status" value="1"/>
</dbReference>
<keyword evidence="5 16" id="KW-0548">Nucleotidyltransferase</keyword>
<dbReference type="SMART" id="SM00279">
    <property type="entry name" value="HhH2"/>
    <property type="match status" value="1"/>
</dbReference>
<dbReference type="InterPro" id="IPR054690">
    <property type="entry name" value="DNA_polI_exonuclease"/>
</dbReference>
<dbReference type="PANTHER" id="PTHR10133">
    <property type="entry name" value="DNA POLYMERASE I"/>
    <property type="match status" value="1"/>
</dbReference>
<name>A0ABY7K3A2_9ACTN</name>
<dbReference type="InterPro" id="IPR036279">
    <property type="entry name" value="5-3_exonuclease_C_sf"/>
</dbReference>
<reference evidence="20" key="1">
    <citation type="submission" date="2022-05" db="EMBL/GenBank/DDBJ databases">
        <title>Jatrophihabitans sp. SB3-54 whole genome sequence.</title>
        <authorList>
            <person name="Suh M.K."/>
            <person name="Eom M.K."/>
            <person name="Kim J.S."/>
            <person name="Kim H.S."/>
            <person name="Do H.E."/>
            <person name="Shin Y.K."/>
            <person name="Lee J.-S."/>
        </authorList>
    </citation>
    <scope>NUCLEOTIDE SEQUENCE</scope>
    <source>
        <strain evidence="20">SB3-54</strain>
    </source>
</reference>
<evidence type="ECO:0000256" key="3">
    <source>
        <dbReference type="ARBA" id="ARBA00020311"/>
    </source>
</evidence>
<dbReference type="SMART" id="SM00482">
    <property type="entry name" value="POLAc"/>
    <property type="match status" value="1"/>
</dbReference>